<dbReference type="InterPro" id="IPR036388">
    <property type="entry name" value="WH-like_DNA-bd_sf"/>
</dbReference>
<evidence type="ECO:0000259" key="5">
    <source>
        <dbReference type="PROSITE" id="PS50931"/>
    </source>
</evidence>
<dbReference type="AlphaFoldDB" id="A0A4R7C0T7"/>
<evidence type="ECO:0000313" key="7">
    <source>
        <dbReference type="Proteomes" id="UP000295122"/>
    </source>
</evidence>
<evidence type="ECO:0000256" key="1">
    <source>
        <dbReference type="ARBA" id="ARBA00009437"/>
    </source>
</evidence>
<dbReference type="PRINTS" id="PR00039">
    <property type="entry name" value="HTHLYSR"/>
</dbReference>
<evidence type="ECO:0000256" key="3">
    <source>
        <dbReference type="ARBA" id="ARBA00023125"/>
    </source>
</evidence>
<dbReference type="Pfam" id="PF03466">
    <property type="entry name" value="LysR_substrate"/>
    <property type="match status" value="1"/>
</dbReference>
<sequence length="288" mass="30428">MRNLDTALLRAFVAAAETGGMTSAGNVLNLTQAAVSQQIKRLEDTLGQDLFVRSRGGLTLTDAGERLIGRAKSFLALNDAIWTEMTRSPFTGEVRLGVPYDLVATYLPAVLRRFRQAHPQVEVTLICRTSPGLSLAAAAGEVDLAVVEAAHLAPGAELLMTDRLVWAGARGGDAHRRRPLPVATSETCAFRPVIFEALRGADIPFRVVTDATHLDAASATIQTDLAIAASLSSIVPEEISVLGPESGLPELPPFTIGLHVPGSGLRAPAAELAQGLREAFTARLRVAA</sequence>
<evidence type="ECO:0000256" key="2">
    <source>
        <dbReference type="ARBA" id="ARBA00023015"/>
    </source>
</evidence>
<dbReference type="EMBL" id="SNZR01000013">
    <property type="protein sequence ID" value="TDR90107.1"/>
    <property type="molecule type" value="Genomic_DNA"/>
</dbReference>
<comment type="similarity">
    <text evidence="1">Belongs to the LysR transcriptional regulatory family.</text>
</comment>
<feature type="domain" description="HTH lysR-type" evidence="5">
    <location>
        <begin position="4"/>
        <end position="61"/>
    </location>
</feature>
<dbReference type="SUPFAM" id="SSF46785">
    <property type="entry name" value="Winged helix' DNA-binding domain"/>
    <property type="match status" value="1"/>
</dbReference>
<name>A0A4R7C0T7_9HYPH</name>
<organism evidence="6 7">
    <name type="scientific">Enterovirga rhinocerotis</name>
    <dbReference type="NCBI Taxonomy" id="1339210"/>
    <lineage>
        <taxon>Bacteria</taxon>
        <taxon>Pseudomonadati</taxon>
        <taxon>Pseudomonadota</taxon>
        <taxon>Alphaproteobacteria</taxon>
        <taxon>Hyphomicrobiales</taxon>
        <taxon>Methylobacteriaceae</taxon>
        <taxon>Enterovirga</taxon>
    </lineage>
</organism>
<dbReference type="Pfam" id="PF00126">
    <property type="entry name" value="HTH_1"/>
    <property type="match status" value="1"/>
</dbReference>
<dbReference type="PROSITE" id="PS50931">
    <property type="entry name" value="HTH_LYSR"/>
    <property type="match status" value="1"/>
</dbReference>
<keyword evidence="7" id="KW-1185">Reference proteome</keyword>
<dbReference type="InterPro" id="IPR000847">
    <property type="entry name" value="LysR_HTH_N"/>
</dbReference>
<dbReference type="InterPro" id="IPR036390">
    <property type="entry name" value="WH_DNA-bd_sf"/>
</dbReference>
<keyword evidence="3 6" id="KW-0238">DNA-binding</keyword>
<accession>A0A4R7C0T7</accession>
<dbReference type="FunFam" id="1.10.10.10:FF:000001">
    <property type="entry name" value="LysR family transcriptional regulator"/>
    <property type="match status" value="1"/>
</dbReference>
<dbReference type="Gene3D" id="3.40.190.10">
    <property type="entry name" value="Periplasmic binding protein-like II"/>
    <property type="match status" value="2"/>
</dbReference>
<dbReference type="GO" id="GO:0003700">
    <property type="term" value="F:DNA-binding transcription factor activity"/>
    <property type="evidence" value="ECO:0007669"/>
    <property type="project" value="InterPro"/>
</dbReference>
<dbReference type="Gene3D" id="1.10.10.10">
    <property type="entry name" value="Winged helix-like DNA-binding domain superfamily/Winged helix DNA-binding domain"/>
    <property type="match status" value="1"/>
</dbReference>
<keyword evidence="2" id="KW-0805">Transcription regulation</keyword>
<dbReference type="SUPFAM" id="SSF53850">
    <property type="entry name" value="Periplasmic binding protein-like II"/>
    <property type="match status" value="1"/>
</dbReference>
<protein>
    <submittedName>
        <fullName evidence="6">DNA-binding transcriptional LysR family regulator</fullName>
    </submittedName>
</protein>
<proteinExistence type="inferred from homology"/>
<dbReference type="InterPro" id="IPR005119">
    <property type="entry name" value="LysR_subst-bd"/>
</dbReference>
<dbReference type="RefSeq" id="WP_166652473.1">
    <property type="nucleotide sequence ID" value="NZ_SNZR01000013.1"/>
</dbReference>
<dbReference type="PANTHER" id="PTHR30579:SF7">
    <property type="entry name" value="HTH-TYPE TRANSCRIPTIONAL REGULATOR LRHA-RELATED"/>
    <property type="match status" value="1"/>
</dbReference>
<comment type="caution">
    <text evidence="6">The sequence shown here is derived from an EMBL/GenBank/DDBJ whole genome shotgun (WGS) entry which is preliminary data.</text>
</comment>
<dbReference type="InterPro" id="IPR050176">
    <property type="entry name" value="LTTR"/>
</dbReference>
<reference evidence="6 7" key="1">
    <citation type="submission" date="2019-03" db="EMBL/GenBank/DDBJ databases">
        <title>Genomic Encyclopedia of Type Strains, Phase IV (KMG-IV): sequencing the most valuable type-strain genomes for metagenomic binning, comparative biology and taxonomic classification.</title>
        <authorList>
            <person name="Goeker M."/>
        </authorList>
    </citation>
    <scope>NUCLEOTIDE SEQUENCE [LARGE SCALE GENOMIC DNA]</scope>
    <source>
        <strain evidence="6 7">DSM 25903</strain>
    </source>
</reference>
<dbReference type="PANTHER" id="PTHR30579">
    <property type="entry name" value="TRANSCRIPTIONAL REGULATOR"/>
    <property type="match status" value="1"/>
</dbReference>
<dbReference type="Proteomes" id="UP000295122">
    <property type="component" value="Unassembled WGS sequence"/>
</dbReference>
<evidence type="ECO:0000313" key="6">
    <source>
        <dbReference type="EMBL" id="TDR90107.1"/>
    </source>
</evidence>
<keyword evidence="4" id="KW-0804">Transcription</keyword>
<dbReference type="GO" id="GO:0003677">
    <property type="term" value="F:DNA binding"/>
    <property type="evidence" value="ECO:0007669"/>
    <property type="project" value="UniProtKB-KW"/>
</dbReference>
<gene>
    <name evidence="6" type="ORF">EV668_2949</name>
</gene>
<evidence type="ECO:0000256" key="4">
    <source>
        <dbReference type="ARBA" id="ARBA00023163"/>
    </source>
</evidence>